<evidence type="ECO:0000256" key="2">
    <source>
        <dbReference type="SAM" id="MobiDB-lite"/>
    </source>
</evidence>
<gene>
    <name evidence="3" type="ORF">Vbra_4562</name>
</gene>
<dbReference type="Proteomes" id="UP000041254">
    <property type="component" value="Unassembled WGS sequence"/>
</dbReference>
<reference evidence="3 4" key="1">
    <citation type="submission" date="2014-11" db="EMBL/GenBank/DDBJ databases">
        <authorList>
            <person name="Zhu J."/>
            <person name="Qi W."/>
            <person name="Song R."/>
        </authorList>
    </citation>
    <scope>NUCLEOTIDE SEQUENCE [LARGE SCALE GENOMIC DNA]</scope>
</reference>
<dbReference type="AlphaFoldDB" id="A0A0G4GN36"/>
<organism evidence="3 4">
    <name type="scientific">Vitrella brassicaformis (strain CCMP3155)</name>
    <dbReference type="NCBI Taxonomy" id="1169540"/>
    <lineage>
        <taxon>Eukaryota</taxon>
        <taxon>Sar</taxon>
        <taxon>Alveolata</taxon>
        <taxon>Colpodellida</taxon>
        <taxon>Vitrellaceae</taxon>
        <taxon>Vitrella</taxon>
    </lineage>
</organism>
<evidence type="ECO:0000256" key="1">
    <source>
        <dbReference type="SAM" id="Coils"/>
    </source>
</evidence>
<feature type="region of interest" description="Disordered" evidence="2">
    <location>
        <begin position="1"/>
        <end position="51"/>
    </location>
</feature>
<dbReference type="EMBL" id="CDMY01000730">
    <property type="protein sequence ID" value="CEM31623.1"/>
    <property type="molecule type" value="Genomic_DNA"/>
</dbReference>
<name>A0A0G4GN36_VITBC</name>
<protein>
    <submittedName>
        <fullName evidence="3">Uncharacterized protein</fullName>
    </submittedName>
</protein>
<evidence type="ECO:0000313" key="3">
    <source>
        <dbReference type="EMBL" id="CEM31623.1"/>
    </source>
</evidence>
<feature type="region of interest" description="Disordered" evidence="2">
    <location>
        <begin position="268"/>
        <end position="333"/>
    </location>
</feature>
<feature type="region of interest" description="Disordered" evidence="2">
    <location>
        <begin position="80"/>
        <end position="101"/>
    </location>
</feature>
<keyword evidence="1" id="KW-0175">Coiled coil</keyword>
<accession>A0A0G4GN36</accession>
<feature type="region of interest" description="Disordered" evidence="2">
    <location>
        <begin position="168"/>
        <end position="201"/>
    </location>
</feature>
<dbReference type="InParanoid" id="A0A0G4GN36"/>
<keyword evidence="4" id="KW-1185">Reference proteome</keyword>
<feature type="coiled-coil region" evidence="1">
    <location>
        <begin position="234"/>
        <end position="261"/>
    </location>
</feature>
<sequence>MCEGFRRSGSPGGSASPTVPRLDLHGDRRRSSQPKSSRGSDDAMSSRVQRLESASRRLLEMGDTAMADLVINRQMTKQVWSSRESREDVSEDRQGLPLRAGSLPLLDDASHEQDSGLSSRGIGAYLMDDLHKSELIADQSLERSQRMLQQLLLRNRLQFWARTADRLDEQESIRSPRSAPSQRSSIRKMHTSASLAGDMTTHHVSYGISDDRYRGMISGQQRQEGGEDERDSEILSLRQALQAERAMVKELRLELEAIQHLRAKVPEKRTLDASTQTHGHVSPATTPDNRGLEIVTKDEPVCSSYQGHGHEPPRSASPESAEGQLKRGHRIHRHTIADSPTARKKRDVQLPMSLCEEISKEIRNLSVSIKSPPHADKPRPLTIV</sequence>
<feature type="compositionally biased region" description="Low complexity" evidence="2">
    <location>
        <begin position="175"/>
        <end position="184"/>
    </location>
</feature>
<dbReference type="VEuPathDB" id="CryptoDB:Vbra_4562"/>
<feature type="compositionally biased region" description="Low complexity" evidence="2">
    <location>
        <begin position="7"/>
        <end position="17"/>
    </location>
</feature>
<feature type="compositionally biased region" description="Basic and acidic residues" evidence="2">
    <location>
        <begin position="83"/>
        <end position="94"/>
    </location>
</feature>
<feature type="compositionally biased region" description="Polar residues" evidence="2">
    <location>
        <begin position="272"/>
        <end position="288"/>
    </location>
</feature>
<evidence type="ECO:0000313" key="4">
    <source>
        <dbReference type="Proteomes" id="UP000041254"/>
    </source>
</evidence>
<proteinExistence type="predicted"/>